<keyword evidence="2" id="KW-1185">Reference proteome</keyword>
<gene>
    <name evidence="1" type="ORF">HPB50_013696</name>
</gene>
<name>A0ACB7RUK1_HYAAI</name>
<sequence>MLDVKSAVCGLEKMLKTGIVAASWESNVQSSTSSASRQLLSPQQSPAANSGEADDILDVAVRRLKSTVFQKDPARQTRTLQAWQWWGDLLLELCARTSVRIVSH</sequence>
<proteinExistence type="predicted"/>
<dbReference type="Proteomes" id="UP000821845">
    <property type="component" value="Chromosome 7"/>
</dbReference>
<organism evidence="1 2">
    <name type="scientific">Hyalomma asiaticum</name>
    <name type="common">Tick</name>
    <dbReference type="NCBI Taxonomy" id="266040"/>
    <lineage>
        <taxon>Eukaryota</taxon>
        <taxon>Metazoa</taxon>
        <taxon>Ecdysozoa</taxon>
        <taxon>Arthropoda</taxon>
        <taxon>Chelicerata</taxon>
        <taxon>Arachnida</taxon>
        <taxon>Acari</taxon>
        <taxon>Parasitiformes</taxon>
        <taxon>Ixodida</taxon>
        <taxon>Ixodoidea</taxon>
        <taxon>Ixodidae</taxon>
        <taxon>Hyalomminae</taxon>
        <taxon>Hyalomma</taxon>
    </lineage>
</organism>
<evidence type="ECO:0000313" key="1">
    <source>
        <dbReference type="EMBL" id="KAH6926070.1"/>
    </source>
</evidence>
<comment type="caution">
    <text evidence="1">The sequence shown here is derived from an EMBL/GenBank/DDBJ whole genome shotgun (WGS) entry which is preliminary data.</text>
</comment>
<reference evidence="1" key="1">
    <citation type="submission" date="2020-05" db="EMBL/GenBank/DDBJ databases">
        <title>Large-scale comparative analyses of tick genomes elucidate their genetic diversity and vector capacities.</title>
        <authorList>
            <person name="Jia N."/>
            <person name="Wang J."/>
            <person name="Shi W."/>
            <person name="Du L."/>
            <person name="Sun Y."/>
            <person name="Zhan W."/>
            <person name="Jiang J."/>
            <person name="Wang Q."/>
            <person name="Zhang B."/>
            <person name="Ji P."/>
            <person name="Sakyi L.B."/>
            <person name="Cui X."/>
            <person name="Yuan T."/>
            <person name="Jiang B."/>
            <person name="Yang W."/>
            <person name="Lam T.T.-Y."/>
            <person name="Chang Q."/>
            <person name="Ding S."/>
            <person name="Wang X."/>
            <person name="Zhu J."/>
            <person name="Ruan X."/>
            <person name="Zhao L."/>
            <person name="Wei J."/>
            <person name="Que T."/>
            <person name="Du C."/>
            <person name="Cheng J."/>
            <person name="Dai P."/>
            <person name="Han X."/>
            <person name="Huang E."/>
            <person name="Gao Y."/>
            <person name="Liu J."/>
            <person name="Shao H."/>
            <person name="Ye R."/>
            <person name="Li L."/>
            <person name="Wei W."/>
            <person name="Wang X."/>
            <person name="Wang C."/>
            <person name="Yang T."/>
            <person name="Huo Q."/>
            <person name="Li W."/>
            <person name="Guo W."/>
            <person name="Chen H."/>
            <person name="Zhou L."/>
            <person name="Ni X."/>
            <person name="Tian J."/>
            <person name="Zhou Y."/>
            <person name="Sheng Y."/>
            <person name="Liu T."/>
            <person name="Pan Y."/>
            <person name="Xia L."/>
            <person name="Li J."/>
            <person name="Zhao F."/>
            <person name="Cao W."/>
        </authorList>
    </citation>
    <scope>NUCLEOTIDE SEQUENCE</scope>
    <source>
        <strain evidence="1">Hyas-2018</strain>
    </source>
</reference>
<protein>
    <submittedName>
        <fullName evidence="1">Uncharacterized protein</fullName>
    </submittedName>
</protein>
<accession>A0ACB7RUK1</accession>
<dbReference type="EMBL" id="CM023487">
    <property type="protein sequence ID" value="KAH6926070.1"/>
    <property type="molecule type" value="Genomic_DNA"/>
</dbReference>
<evidence type="ECO:0000313" key="2">
    <source>
        <dbReference type="Proteomes" id="UP000821845"/>
    </source>
</evidence>